<accession>A0A9X1ZIT2</accession>
<dbReference type="InterPro" id="IPR017853">
    <property type="entry name" value="GH"/>
</dbReference>
<keyword evidence="9" id="KW-0732">Signal</keyword>
<dbReference type="InterPro" id="IPR015882">
    <property type="entry name" value="HEX_bac_N"/>
</dbReference>
<evidence type="ECO:0000256" key="9">
    <source>
        <dbReference type="SAM" id="SignalP"/>
    </source>
</evidence>
<dbReference type="InterPro" id="IPR008965">
    <property type="entry name" value="CBM2/CBM3_carb-bd_dom_sf"/>
</dbReference>
<dbReference type="InterPro" id="IPR004867">
    <property type="entry name" value="CHB_C_dom"/>
</dbReference>
<dbReference type="SUPFAM" id="SSF51445">
    <property type="entry name" value="(Trans)glycosidases"/>
    <property type="match status" value="1"/>
</dbReference>
<dbReference type="GO" id="GO:0030247">
    <property type="term" value="F:polysaccharide binding"/>
    <property type="evidence" value="ECO:0007669"/>
    <property type="project" value="InterPro"/>
</dbReference>
<keyword evidence="5" id="KW-0326">Glycosidase</keyword>
<dbReference type="Proteomes" id="UP001139293">
    <property type="component" value="Unassembled WGS sequence"/>
</dbReference>
<name>A0A9X1ZIT2_9GAMM</name>
<reference evidence="11" key="1">
    <citation type="submission" date="2022-01" db="EMBL/GenBank/DDBJ databases">
        <title>Whole genome-based taxonomy of the Shewanellaceae.</title>
        <authorList>
            <person name="Martin-Rodriguez A.J."/>
        </authorList>
    </citation>
    <scope>NUCLEOTIDE SEQUENCE</scope>
    <source>
        <strain evidence="11">KCTC 23973</strain>
    </source>
</reference>
<evidence type="ECO:0000256" key="1">
    <source>
        <dbReference type="ARBA" id="ARBA00001231"/>
    </source>
</evidence>
<feature type="signal peptide" evidence="9">
    <location>
        <begin position="1"/>
        <end position="20"/>
    </location>
</feature>
<evidence type="ECO:0000313" key="11">
    <source>
        <dbReference type="EMBL" id="MCL1140677.1"/>
    </source>
</evidence>
<dbReference type="GO" id="GO:0016020">
    <property type="term" value="C:membrane"/>
    <property type="evidence" value="ECO:0007669"/>
    <property type="project" value="TreeGrafter"/>
</dbReference>
<dbReference type="GO" id="GO:0004563">
    <property type="term" value="F:beta-N-acetylhexosaminidase activity"/>
    <property type="evidence" value="ECO:0007669"/>
    <property type="project" value="UniProtKB-EC"/>
</dbReference>
<dbReference type="SUPFAM" id="SSF49384">
    <property type="entry name" value="Carbohydrate-binding domain"/>
    <property type="match status" value="1"/>
</dbReference>
<dbReference type="SUPFAM" id="SSF55545">
    <property type="entry name" value="beta-N-acetylhexosaminidase-like domain"/>
    <property type="match status" value="1"/>
</dbReference>
<feature type="domain" description="Chitobiase/beta-hexosaminidases N-terminal" evidence="10">
    <location>
        <begin position="40"/>
        <end position="204"/>
    </location>
</feature>
<dbReference type="RefSeq" id="WP_248951668.1">
    <property type="nucleotide sequence ID" value="NZ_JAKILB010000017.1"/>
</dbReference>
<dbReference type="GO" id="GO:0005975">
    <property type="term" value="P:carbohydrate metabolic process"/>
    <property type="evidence" value="ECO:0007669"/>
    <property type="project" value="InterPro"/>
</dbReference>
<evidence type="ECO:0000313" key="12">
    <source>
        <dbReference type="Proteomes" id="UP001139293"/>
    </source>
</evidence>
<proteinExistence type="inferred from homology"/>
<feature type="chain" id="PRO_5040760914" description="beta-N-acetylhexosaminidase" evidence="9">
    <location>
        <begin position="21"/>
        <end position="878"/>
    </location>
</feature>
<dbReference type="InterPro" id="IPR012291">
    <property type="entry name" value="CBM2_carb-bd_dom_sf"/>
</dbReference>
<keyword evidence="12" id="KW-1185">Reference proteome</keyword>
<dbReference type="PANTHER" id="PTHR22600:SF57">
    <property type="entry name" value="BETA-N-ACETYLHEXOSAMINIDASE"/>
    <property type="match status" value="1"/>
</dbReference>
<dbReference type="Pfam" id="PF02838">
    <property type="entry name" value="Glyco_hydro_20b"/>
    <property type="match status" value="1"/>
</dbReference>
<evidence type="ECO:0000256" key="7">
    <source>
        <dbReference type="ARBA" id="ARBA00033000"/>
    </source>
</evidence>
<dbReference type="EMBL" id="JAKILB010000017">
    <property type="protein sequence ID" value="MCL1140677.1"/>
    <property type="molecule type" value="Genomic_DNA"/>
</dbReference>
<dbReference type="Pfam" id="PF00728">
    <property type="entry name" value="Glyco_hydro_20"/>
    <property type="match status" value="1"/>
</dbReference>
<dbReference type="Gene3D" id="3.20.20.80">
    <property type="entry name" value="Glycosidases"/>
    <property type="match status" value="1"/>
</dbReference>
<dbReference type="Gene3D" id="3.30.379.10">
    <property type="entry name" value="Chitobiase/beta-hexosaminidase domain 2-like"/>
    <property type="match status" value="1"/>
</dbReference>
<dbReference type="Gene3D" id="2.60.40.290">
    <property type="match status" value="1"/>
</dbReference>
<organism evidence="11 12">
    <name type="scientific">Shewanella pneumatophori</name>
    <dbReference type="NCBI Taxonomy" id="314092"/>
    <lineage>
        <taxon>Bacteria</taxon>
        <taxon>Pseudomonadati</taxon>
        <taxon>Pseudomonadota</taxon>
        <taxon>Gammaproteobacteria</taxon>
        <taxon>Alteromonadales</taxon>
        <taxon>Shewanellaceae</taxon>
        <taxon>Shewanella</taxon>
    </lineage>
</organism>
<gene>
    <name evidence="11" type="ORF">L2740_19250</name>
</gene>
<dbReference type="Gene3D" id="2.60.40.10">
    <property type="entry name" value="Immunoglobulins"/>
    <property type="match status" value="1"/>
</dbReference>
<evidence type="ECO:0000256" key="2">
    <source>
        <dbReference type="ARBA" id="ARBA00006285"/>
    </source>
</evidence>
<evidence type="ECO:0000256" key="4">
    <source>
        <dbReference type="ARBA" id="ARBA00022801"/>
    </source>
</evidence>
<dbReference type="EC" id="3.2.1.52" evidence="3"/>
<protein>
    <recommendedName>
        <fullName evidence="3">beta-N-acetylhexosaminidase</fullName>
        <ecNumber evidence="3">3.2.1.52</ecNumber>
    </recommendedName>
    <alternativeName>
        <fullName evidence="6">Beta-N-acetylhexosaminidase</fullName>
    </alternativeName>
    <alternativeName>
        <fullName evidence="7">N-acetyl-beta-glucosaminidase</fullName>
    </alternativeName>
</protein>
<dbReference type="InterPro" id="IPR015883">
    <property type="entry name" value="Glyco_hydro_20_cat"/>
</dbReference>
<dbReference type="GO" id="GO:0030203">
    <property type="term" value="P:glycosaminoglycan metabolic process"/>
    <property type="evidence" value="ECO:0007669"/>
    <property type="project" value="TreeGrafter"/>
</dbReference>
<evidence type="ECO:0000259" key="10">
    <source>
        <dbReference type="SMART" id="SM01081"/>
    </source>
</evidence>
<keyword evidence="4" id="KW-0378">Hydrolase</keyword>
<dbReference type="PANTHER" id="PTHR22600">
    <property type="entry name" value="BETA-HEXOSAMINIDASE"/>
    <property type="match status" value="1"/>
</dbReference>
<dbReference type="AlphaFoldDB" id="A0A9X1ZIT2"/>
<sequence length="878" mass="98867">MHKKIILTGLLSLYSATSFAAGTAPEQTTYTQASLDNLARNLEVKHEFVDSYPEQCPNNLDECYRSKIHLEYPHNYQPKLGNWAIYFSQLTPVQTVNSSEFTITHINGDLHKITPTKQFSGFSANQPITIDFYNYGTQITRSEFMPNYFVYSEGLKATIIDSTRTDIHPETGLETQDYLLPFTDKQTQFKLSKTDNTQWASAQQIYATTPEVPQGLNLSGRLIPQPASVEITSNKTIDLSKGLSFTTTGVSTAVLAPAIERLNLVGLKTSKDGFPVNIIVNSELNSNANNEFQSVEDYRLTSTPLAITIKASSNTGAFYGLMSLAGLVSVKHQVIPSLKIKDSPRYRFRGLHIDVARNFLSKNFILKTIDQMAAYKLNKLHLHLADDEGWRIEIPGLAELSEVGGRRCFNAPEKCLMPQLGSEITGNSQSDGYYSVEDYQDILAYAKARHIQVIPSLDMPGHSRAAIHAMEARYQKYLAKGDVELALQYRLVEPEDKTQYSSIQHYSDNTLNVCLDSTYHFIDKVIAEVQAMHQQAGTPLTTYHIGADETAGAWLESPSCDKLKIEQAEKVAGLHTLNGYFIEKISAMLADKNIKVAGWNDGMGETRPQNMPKNVQTNSWSLLFEKGHIATHQQANHRWDTVISTPEATYFDFPYQAHPEERGNHWAARHISTQKVFEFMPDNLPAHAEFWFDSTGHPYRSDDSQSPLDQGVRYKGVQGHLWSEMLRSDSQAEYMLYPRLLALAERAWHKAEWELDYDYSGVVYDENSGHFSKKAQQQRAKDWQSFAYVLGARELAKLAKSDVFYRIPTVGATVENGKLKVKTPFPYIEVEYREVQADTAQSASQNWQPYTSTSEVTGTIEVRAIGADGVRKGRRLNL</sequence>
<comment type="catalytic activity">
    <reaction evidence="1">
        <text>Hydrolysis of terminal non-reducing N-acetyl-D-hexosamine residues in N-acetyl-beta-D-hexosaminides.</text>
        <dbReference type="EC" id="3.2.1.52"/>
    </reaction>
</comment>
<dbReference type="SMART" id="SM01081">
    <property type="entry name" value="CHB_HEX"/>
    <property type="match status" value="1"/>
</dbReference>
<comment type="caution">
    <text evidence="11">The sequence shown here is derived from an EMBL/GenBank/DDBJ whole genome shotgun (WGS) entry which is preliminary data.</text>
</comment>
<dbReference type="SUPFAM" id="SSF81296">
    <property type="entry name" value="E set domains"/>
    <property type="match status" value="1"/>
</dbReference>
<dbReference type="InterPro" id="IPR013783">
    <property type="entry name" value="Ig-like_fold"/>
</dbReference>
<dbReference type="Pfam" id="PF03174">
    <property type="entry name" value="CHB_HEX_C"/>
    <property type="match status" value="1"/>
</dbReference>
<dbReference type="Pfam" id="PF03173">
    <property type="entry name" value="CHB_HEX"/>
    <property type="match status" value="1"/>
</dbReference>
<dbReference type="PRINTS" id="PR00738">
    <property type="entry name" value="GLHYDRLASE20"/>
</dbReference>
<comment type="similarity">
    <text evidence="2">Belongs to the glycosyl hydrolase 20 family.</text>
</comment>
<feature type="active site" description="Proton donor" evidence="8">
    <location>
        <position position="549"/>
    </location>
</feature>
<dbReference type="CDD" id="cd02847">
    <property type="entry name" value="E_set_Chitobiase_C"/>
    <property type="match status" value="1"/>
</dbReference>
<evidence type="ECO:0000256" key="5">
    <source>
        <dbReference type="ARBA" id="ARBA00023295"/>
    </source>
</evidence>
<dbReference type="InterPro" id="IPR025705">
    <property type="entry name" value="Beta_hexosaminidase_sua/sub"/>
</dbReference>
<dbReference type="InterPro" id="IPR014756">
    <property type="entry name" value="Ig_E-set"/>
</dbReference>
<dbReference type="InterPro" id="IPR004866">
    <property type="entry name" value="CHB/HEX_N_dom"/>
</dbReference>
<evidence type="ECO:0000256" key="8">
    <source>
        <dbReference type="PIRSR" id="PIRSR625705-1"/>
    </source>
</evidence>
<dbReference type="InterPro" id="IPR029018">
    <property type="entry name" value="Hex-like_dom2"/>
</dbReference>
<evidence type="ECO:0000256" key="3">
    <source>
        <dbReference type="ARBA" id="ARBA00012663"/>
    </source>
</evidence>
<evidence type="ECO:0000256" key="6">
    <source>
        <dbReference type="ARBA" id="ARBA00030512"/>
    </source>
</evidence>